<evidence type="ECO:0000313" key="1">
    <source>
        <dbReference type="EMBL" id="BBE17842.1"/>
    </source>
</evidence>
<protein>
    <recommendedName>
        <fullName evidence="3">Helix-turn-helix domain-containing protein</fullName>
    </recommendedName>
</protein>
<dbReference type="EMBL" id="AP018694">
    <property type="protein sequence ID" value="BBE17842.1"/>
    <property type="molecule type" value="Genomic_DNA"/>
</dbReference>
<name>A0A5K7S8G1_9BACT</name>
<dbReference type="KEGG" id="anf:AQPE_2001"/>
<evidence type="ECO:0008006" key="3">
    <source>
        <dbReference type="Google" id="ProtNLM"/>
    </source>
</evidence>
<dbReference type="Proteomes" id="UP001193389">
    <property type="component" value="Chromosome"/>
</dbReference>
<dbReference type="RefSeq" id="WP_318350805.1">
    <property type="nucleotide sequence ID" value="NZ_AP018694.1"/>
</dbReference>
<dbReference type="AlphaFoldDB" id="A0A5K7S8G1"/>
<dbReference type="PANTHER" id="PTHR34585:SF22">
    <property type="entry name" value="HELIX-TURN-HELIX DOMAIN-CONTAINING PROTEIN"/>
    <property type="match status" value="1"/>
</dbReference>
<gene>
    <name evidence="1" type="ORF">AQPE_2001</name>
</gene>
<proteinExistence type="predicted"/>
<sequence>MNNGDVSFRLKELNDEMSKLVIEVNKLRKSVGENEVWDNADLIRNWKISTRTLASWRAEGLIGYVQIGGKILYPREMRENFLKNNIKNGENKNGI</sequence>
<keyword evidence="2" id="KW-1185">Reference proteome</keyword>
<dbReference type="InterPro" id="IPR009061">
    <property type="entry name" value="DNA-bd_dom_put_sf"/>
</dbReference>
<accession>A0A5K7S8G1</accession>
<organism evidence="1 2">
    <name type="scientific">Aquipluma nitroreducens</name>
    <dbReference type="NCBI Taxonomy" id="2010828"/>
    <lineage>
        <taxon>Bacteria</taxon>
        <taxon>Pseudomonadati</taxon>
        <taxon>Bacteroidota</taxon>
        <taxon>Bacteroidia</taxon>
        <taxon>Marinilabiliales</taxon>
        <taxon>Prolixibacteraceae</taxon>
        <taxon>Aquipluma</taxon>
    </lineage>
</organism>
<reference evidence="1" key="1">
    <citation type="journal article" date="2020" name="Int. J. Syst. Evol. Microbiol.">
        <title>Aquipluma nitroreducens gen. nov. sp. nov., a novel facultatively anaerobic bacterium isolated from a freshwater lake.</title>
        <authorList>
            <person name="Watanabe M."/>
            <person name="Kojima H."/>
            <person name="Fukui M."/>
        </authorList>
    </citation>
    <scope>NUCLEOTIDE SEQUENCE</scope>
    <source>
        <strain evidence="1">MeG22</strain>
    </source>
</reference>
<evidence type="ECO:0000313" key="2">
    <source>
        <dbReference type="Proteomes" id="UP001193389"/>
    </source>
</evidence>
<dbReference type="SUPFAM" id="SSF46955">
    <property type="entry name" value="Putative DNA-binding domain"/>
    <property type="match status" value="1"/>
</dbReference>
<dbReference type="PANTHER" id="PTHR34585">
    <property type="match status" value="1"/>
</dbReference>